<evidence type="ECO:0000313" key="3">
    <source>
        <dbReference type="Proteomes" id="UP001219525"/>
    </source>
</evidence>
<reference evidence="2" key="1">
    <citation type="submission" date="2023-03" db="EMBL/GenBank/DDBJ databases">
        <title>Massive genome expansion in bonnet fungi (Mycena s.s.) driven by repeated elements and novel gene families across ecological guilds.</title>
        <authorList>
            <consortium name="Lawrence Berkeley National Laboratory"/>
            <person name="Harder C.B."/>
            <person name="Miyauchi S."/>
            <person name="Viragh M."/>
            <person name="Kuo A."/>
            <person name="Thoen E."/>
            <person name="Andreopoulos B."/>
            <person name="Lu D."/>
            <person name="Skrede I."/>
            <person name="Drula E."/>
            <person name="Henrissat B."/>
            <person name="Morin E."/>
            <person name="Kohler A."/>
            <person name="Barry K."/>
            <person name="LaButti K."/>
            <person name="Morin E."/>
            <person name="Salamov A."/>
            <person name="Lipzen A."/>
            <person name="Mereny Z."/>
            <person name="Hegedus B."/>
            <person name="Baldrian P."/>
            <person name="Stursova M."/>
            <person name="Weitz H."/>
            <person name="Taylor A."/>
            <person name="Grigoriev I.V."/>
            <person name="Nagy L.G."/>
            <person name="Martin F."/>
            <person name="Kauserud H."/>
        </authorList>
    </citation>
    <scope>NUCLEOTIDE SEQUENCE</scope>
    <source>
        <strain evidence="2">9144</strain>
    </source>
</reference>
<sequence>MSFKRDFDPAEKLPKLLQERLDSWRLSPPKRQFQVYGPLSAYLQGHKFRTDRFLIKPQKLLRKSASYKDEDEDEDEDKDEDEDVDNEDGPFEEGTSFDSNGIGVSNENQKYPDFTVERYFGADNDDNPHPDEIRVVVEVASLCHLTKIMDNIGDPDLKSLAMAKFKASVVHQLYNYLLRAIPKANGNRVLGVASLGNEVALRYATGTSSVQIPPNLDDNWISLFDPRFIRELNAARDL</sequence>
<proteinExistence type="predicted"/>
<keyword evidence="3" id="KW-1185">Reference proteome</keyword>
<gene>
    <name evidence="2" type="ORF">GGX14DRAFT_653845</name>
</gene>
<feature type="compositionally biased region" description="Acidic residues" evidence="1">
    <location>
        <begin position="69"/>
        <end position="91"/>
    </location>
</feature>
<evidence type="ECO:0000313" key="2">
    <source>
        <dbReference type="EMBL" id="KAJ7202612.1"/>
    </source>
</evidence>
<accession>A0AAD6V8H4</accession>
<feature type="region of interest" description="Disordered" evidence="1">
    <location>
        <begin position="63"/>
        <end position="107"/>
    </location>
</feature>
<dbReference type="Proteomes" id="UP001219525">
    <property type="component" value="Unassembled WGS sequence"/>
</dbReference>
<dbReference type="EMBL" id="JARJCW010000054">
    <property type="protein sequence ID" value="KAJ7202612.1"/>
    <property type="molecule type" value="Genomic_DNA"/>
</dbReference>
<evidence type="ECO:0000256" key="1">
    <source>
        <dbReference type="SAM" id="MobiDB-lite"/>
    </source>
</evidence>
<dbReference type="AlphaFoldDB" id="A0AAD6V8H4"/>
<feature type="compositionally biased region" description="Polar residues" evidence="1">
    <location>
        <begin position="96"/>
        <end position="107"/>
    </location>
</feature>
<protein>
    <submittedName>
        <fullName evidence="2">Uncharacterized protein</fullName>
    </submittedName>
</protein>
<organism evidence="2 3">
    <name type="scientific">Mycena pura</name>
    <dbReference type="NCBI Taxonomy" id="153505"/>
    <lineage>
        <taxon>Eukaryota</taxon>
        <taxon>Fungi</taxon>
        <taxon>Dikarya</taxon>
        <taxon>Basidiomycota</taxon>
        <taxon>Agaricomycotina</taxon>
        <taxon>Agaricomycetes</taxon>
        <taxon>Agaricomycetidae</taxon>
        <taxon>Agaricales</taxon>
        <taxon>Marasmiineae</taxon>
        <taxon>Mycenaceae</taxon>
        <taxon>Mycena</taxon>
    </lineage>
</organism>
<comment type="caution">
    <text evidence="2">The sequence shown here is derived from an EMBL/GenBank/DDBJ whole genome shotgun (WGS) entry which is preliminary data.</text>
</comment>
<name>A0AAD6V8H4_9AGAR</name>